<feature type="domain" description="AB hydrolase-1" evidence="1">
    <location>
        <begin position="19"/>
        <end position="238"/>
    </location>
</feature>
<evidence type="ECO:0000259" key="1">
    <source>
        <dbReference type="Pfam" id="PF12697"/>
    </source>
</evidence>
<dbReference type="OrthoDB" id="7706423at2"/>
<proteinExistence type="predicted"/>
<dbReference type="AlphaFoldDB" id="A0A1M6U6C4"/>
<dbReference type="InterPro" id="IPR000073">
    <property type="entry name" value="AB_hydrolase_1"/>
</dbReference>
<dbReference type="RefSeq" id="WP_073257332.1">
    <property type="nucleotide sequence ID" value="NZ_FQZQ01000053.1"/>
</dbReference>
<gene>
    <name evidence="2" type="ORF">SAMN05444000_1534</name>
</gene>
<evidence type="ECO:0000313" key="2">
    <source>
        <dbReference type="EMBL" id="SHK64724.1"/>
    </source>
</evidence>
<dbReference type="Gene3D" id="3.40.50.1820">
    <property type="entry name" value="alpha/beta hydrolase"/>
    <property type="match status" value="1"/>
</dbReference>
<evidence type="ECO:0000313" key="3">
    <source>
        <dbReference type="Proteomes" id="UP000183982"/>
    </source>
</evidence>
<sequence>MVETAWEGLDQTVGIRPVILCIGGFGDNASMFEGLAVTDIAKNYRLLPFNLPGFGEPPLSGKTTLNALAQIVADRANECGAEIVLAHSVASIIASLAAGKPGCSITTILSLEGNITAEDAYFSGTAADYDDPTTFRRAFLDRLDEMSTTAPIITRYRQAVSEADPVALWQLGADARGFSAKHLPGMVLQNAAKVIYLYNPENCPKTTLEWLSENRMDRIVLENATHWASVDQPDMLADKIALALSSIEKQSLNARR</sequence>
<dbReference type="InterPro" id="IPR029058">
    <property type="entry name" value="AB_hydrolase_fold"/>
</dbReference>
<organism evidence="2 3">
    <name type="scientific">Shimia gijangensis</name>
    <dbReference type="NCBI Taxonomy" id="1470563"/>
    <lineage>
        <taxon>Bacteria</taxon>
        <taxon>Pseudomonadati</taxon>
        <taxon>Pseudomonadota</taxon>
        <taxon>Alphaproteobacteria</taxon>
        <taxon>Rhodobacterales</taxon>
        <taxon>Roseobacteraceae</taxon>
    </lineage>
</organism>
<protein>
    <submittedName>
        <fullName evidence="2">Pimeloyl-ACP methyl ester carboxylesterase</fullName>
    </submittedName>
</protein>
<name>A0A1M6U6C4_9RHOB</name>
<dbReference type="EMBL" id="FQZQ01000053">
    <property type="protein sequence ID" value="SHK64724.1"/>
    <property type="molecule type" value="Genomic_DNA"/>
</dbReference>
<accession>A0A1M6U6C4</accession>
<reference evidence="3" key="1">
    <citation type="submission" date="2016-11" db="EMBL/GenBank/DDBJ databases">
        <authorList>
            <person name="Varghese N."/>
            <person name="Submissions S."/>
        </authorList>
    </citation>
    <scope>NUCLEOTIDE SEQUENCE [LARGE SCALE GENOMIC DNA]</scope>
    <source>
        <strain evidence="3">DSM 100564</strain>
    </source>
</reference>
<dbReference type="Pfam" id="PF12697">
    <property type="entry name" value="Abhydrolase_6"/>
    <property type="match status" value="1"/>
</dbReference>
<dbReference type="SUPFAM" id="SSF53474">
    <property type="entry name" value="alpha/beta-Hydrolases"/>
    <property type="match status" value="1"/>
</dbReference>
<dbReference type="Proteomes" id="UP000183982">
    <property type="component" value="Unassembled WGS sequence"/>
</dbReference>
<keyword evidence="3" id="KW-1185">Reference proteome</keyword>